<dbReference type="Proteomes" id="UP000000268">
    <property type="component" value="Chromosome"/>
</dbReference>
<protein>
    <submittedName>
        <fullName evidence="2">Uncharacterized protein</fullName>
    </submittedName>
</protein>
<keyword evidence="3" id="KW-1185">Reference proteome</keyword>
<dbReference type="EMBL" id="CP000828">
    <property type="protein sequence ID" value="ABW28340.1"/>
    <property type="molecule type" value="Genomic_DNA"/>
</dbReference>
<accession>B0BZ40</accession>
<organism evidence="2 3">
    <name type="scientific">Acaryochloris marina (strain MBIC 11017)</name>
    <dbReference type="NCBI Taxonomy" id="329726"/>
    <lineage>
        <taxon>Bacteria</taxon>
        <taxon>Bacillati</taxon>
        <taxon>Cyanobacteriota</taxon>
        <taxon>Cyanophyceae</taxon>
        <taxon>Acaryochloridales</taxon>
        <taxon>Acaryochloridaceae</taxon>
        <taxon>Acaryochloris</taxon>
    </lineage>
</organism>
<keyword evidence="1" id="KW-0812">Transmembrane</keyword>
<evidence type="ECO:0000256" key="1">
    <source>
        <dbReference type="SAM" id="Phobius"/>
    </source>
</evidence>
<dbReference type="STRING" id="329726.AM1_3346"/>
<dbReference type="HOGENOM" id="CLU_3302979_0_0_3"/>
<reference evidence="2 3" key="1">
    <citation type="journal article" date="2008" name="Proc. Natl. Acad. Sci. U.S.A.">
        <title>Niche adaptation and genome expansion in the chlorophyll d-producing cyanobacterium Acaryochloris marina.</title>
        <authorList>
            <person name="Swingley W.D."/>
            <person name="Chen M."/>
            <person name="Cheung P.C."/>
            <person name="Conrad A.L."/>
            <person name="Dejesa L.C."/>
            <person name="Hao J."/>
            <person name="Honchak B.M."/>
            <person name="Karbach L.E."/>
            <person name="Kurdoglu A."/>
            <person name="Lahiri S."/>
            <person name="Mastrian S.D."/>
            <person name="Miyashita H."/>
            <person name="Page L."/>
            <person name="Ramakrishna P."/>
            <person name="Satoh S."/>
            <person name="Sattley W.M."/>
            <person name="Shimada Y."/>
            <person name="Taylor H.L."/>
            <person name="Tomo T."/>
            <person name="Tsuchiya T."/>
            <person name="Wang Z.T."/>
            <person name="Raymond J."/>
            <person name="Mimuro M."/>
            <person name="Blankenship R.E."/>
            <person name="Touchman J.W."/>
        </authorList>
    </citation>
    <scope>NUCLEOTIDE SEQUENCE [LARGE SCALE GENOMIC DNA]</scope>
    <source>
        <strain evidence="3">MBIC 11017</strain>
    </source>
</reference>
<keyword evidence="1" id="KW-0472">Membrane</keyword>
<name>B0BZ40_ACAM1</name>
<dbReference type="AlphaFoldDB" id="B0BZ40"/>
<keyword evidence="1" id="KW-1133">Transmembrane helix</keyword>
<sequence length="39" mass="4510">MLKPKFKRSFCYHRFIAVASAISIDLLVVWAKIVSMIPE</sequence>
<evidence type="ECO:0000313" key="2">
    <source>
        <dbReference type="EMBL" id="ABW28340.1"/>
    </source>
</evidence>
<feature type="transmembrane region" description="Helical" evidence="1">
    <location>
        <begin position="12"/>
        <end position="33"/>
    </location>
</feature>
<proteinExistence type="predicted"/>
<evidence type="ECO:0000313" key="3">
    <source>
        <dbReference type="Proteomes" id="UP000000268"/>
    </source>
</evidence>
<dbReference type="KEGG" id="amr:AM1_3346"/>
<gene>
    <name evidence="2" type="ordered locus">AM1_3346</name>
</gene>